<dbReference type="GO" id="GO:0032259">
    <property type="term" value="P:methylation"/>
    <property type="evidence" value="ECO:0007669"/>
    <property type="project" value="UniProtKB-KW"/>
</dbReference>
<dbReference type="AlphaFoldDB" id="A0A6M3K231"/>
<dbReference type="InterPro" id="IPR029063">
    <property type="entry name" value="SAM-dependent_MTases_sf"/>
</dbReference>
<dbReference type="EMBL" id="MT142213">
    <property type="protein sequence ID" value="QJA76239.1"/>
    <property type="molecule type" value="Genomic_DNA"/>
</dbReference>
<proteinExistence type="predicted"/>
<name>A0A6M3K231_9ZZZZ</name>
<dbReference type="InterPro" id="IPR006342">
    <property type="entry name" value="FkbM_mtfrase"/>
</dbReference>
<keyword evidence="2" id="KW-0489">Methyltransferase</keyword>
<dbReference type="NCBIfam" id="TIGR01444">
    <property type="entry name" value="fkbM_fam"/>
    <property type="match status" value="1"/>
</dbReference>
<dbReference type="Pfam" id="PF05050">
    <property type="entry name" value="Methyltransf_21"/>
    <property type="match status" value="1"/>
</dbReference>
<reference evidence="2" key="1">
    <citation type="submission" date="2020-03" db="EMBL/GenBank/DDBJ databases">
        <title>The deep terrestrial virosphere.</title>
        <authorList>
            <person name="Holmfeldt K."/>
            <person name="Nilsson E."/>
            <person name="Simone D."/>
            <person name="Lopez-Fernandez M."/>
            <person name="Wu X."/>
            <person name="de Brujin I."/>
            <person name="Lundin D."/>
            <person name="Andersson A."/>
            <person name="Bertilsson S."/>
            <person name="Dopson M."/>
        </authorList>
    </citation>
    <scope>NUCLEOTIDE SEQUENCE</scope>
    <source>
        <strain evidence="2">MM415A01551</strain>
    </source>
</reference>
<dbReference type="SUPFAM" id="SSF53335">
    <property type="entry name" value="S-adenosyl-L-methionine-dependent methyltransferases"/>
    <property type="match status" value="1"/>
</dbReference>
<gene>
    <name evidence="2" type="ORF">MM415A01551_0007</name>
</gene>
<dbReference type="Gene3D" id="3.40.50.150">
    <property type="entry name" value="Vaccinia Virus protein VP39"/>
    <property type="match status" value="1"/>
</dbReference>
<keyword evidence="2" id="KW-0808">Transferase</keyword>
<evidence type="ECO:0000313" key="2">
    <source>
        <dbReference type="EMBL" id="QJA76239.1"/>
    </source>
</evidence>
<organism evidence="2">
    <name type="scientific">viral metagenome</name>
    <dbReference type="NCBI Taxonomy" id="1070528"/>
    <lineage>
        <taxon>unclassified sequences</taxon>
        <taxon>metagenomes</taxon>
        <taxon>organismal metagenomes</taxon>
    </lineage>
</organism>
<feature type="domain" description="Methyltransferase FkbM" evidence="1">
    <location>
        <begin position="335"/>
        <end position="503"/>
    </location>
</feature>
<sequence length="529" mass="59313">MIVVHYAEMTPHACGLYHTTKDLVKAEIGQGIDAHFVDIRSKDGVADLADPGKKDGWLTSSDPSVADDADILVRHTSIPNEMENSGIPVVMAMHGRPESSLLLDEKGEIPVIEAFYNKGQDCRYKAFFTFWKEHLPFWGLIVPEKKLHYVPAMVDLMEWRPGGEKFDLGEHAGNPNILIADIWRDDVTPFKEVMAVAEWIKKECPTARLHIAAAPTGKGANVLWRALRKQGVLGYACGQTKDIKALYEACDVVVSPHQMATRIVREGHAMGKLVIGAADLSWWLDEYKESSITAQKAARKHAEVDFRLSNAGEAAKTIYEGILNEKPTKRKVFIDIGGHLGETVRRFYREVEDARFWEIHSFEPHPVCFRKLCEVTRRMKNVSCYETAMVGHLSAGSRLLFPGNENVGEGSTFCLGKTTGKVDYTNPLEVVTTAIGEFLAWKIQPTEHGVVLKMNIEGAEYELMKAILDENLIVLFSQIYIQTHKHKLHESAFEAHKQLEERFSKAAQEAGVQVFMTEKGMAKFQCSQS</sequence>
<dbReference type="SUPFAM" id="SSF53756">
    <property type="entry name" value="UDP-Glycosyltransferase/glycogen phosphorylase"/>
    <property type="match status" value="1"/>
</dbReference>
<dbReference type="GO" id="GO:0008168">
    <property type="term" value="F:methyltransferase activity"/>
    <property type="evidence" value="ECO:0007669"/>
    <property type="project" value="UniProtKB-KW"/>
</dbReference>
<evidence type="ECO:0000259" key="1">
    <source>
        <dbReference type="Pfam" id="PF05050"/>
    </source>
</evidence>
<protein>
    <submittedName>
        <fullName evidence="2">Putative methyltransferase</fullName>
    </submittedName>
</protein>
<accession>A0A6M3K231</accession>